<dbReference type="AlphaFoldDB" id="B4D0L0"/>
<dbReference type="SUPFAM" id="SSF53335">
    <property type="entry name" value="S-adenosyl-L-methionine-dependent methyltransferases"/>
    <property type="match status" value="1"/>
</dbReference>
<dbReference type="GO" id="GO:0032259">
    <property type="term" value="P:methylation"/>
    <property type="evidence" value="ECO:0007669"/>
    <property type="project" value="UniProtKB-KW"/>
</dbReference>
<keyword evidence="4" id="KW-1185">Reference proteome</keyword>
<evidence type="ECO:0000313" key="3">
    <source>
        <dbReference type="EMBL" id="EDY19872.1"/>
    </source>
</evidence>
<reference evidence="3 4" key="1">
    <citation type="journal article" date="2011" name="J. Bacteriol.">
        <title>Genome sequence of Chthoniobacter flavus Ellin428, an aerobic heterotrophic soil bacterium.</title>
        <authorList>
            <person name="Kant R."/>
            <person name="van Passel M.W."/>
            <person name="Palva A."/>
            <person name="Lucas S."/>
            <person name="Lapidus A."/>
            <person name="Glavina Del Rio T."/>
            <person name="Dalin E."/>
            <person name="Tice H."/>
            <person name="Bruce D."/>
            <person name="Goodwin L."/>
            <person name="Pitluck S."/>
            <person name="Larimer F.W."/>
            <person name="Land M.L."/>
            <person name="Hauser L."/>
            <person name="Sangwan P."/>
            <person name="de Vos W.M."/>
            <person name="Janssen P.H."/>
            <person name="Smidt H."/>
        </authorList>
    </citation>
    <scope>NUCLEOTIDE SEQUENCE [LARGE SCALE GENOMIC DNA]</scope>
    <source>
        <strain evidence="3 4">Ellin428</strain>
    </source>
</reference>
<dbReference type="Gene3D" id="3.40.50.150">
    <property type="entry name" value="Vaccinia Virus protein VP39"/>
    <property type="match status" value="1"/>
</dbReference>
<dbReference type="RefSeq" id="WP_006979786.1">
    <property type="nucleotide sequence ID" value="NZ_ABVL01000006.1"/>
</dbReference>
<dbReference type="InParanoid" id="B4D0L0"/>
<comment type="caution">
    <text evidence="3">The sequence shown here is derived from an EMBL/GenBank/DDBJ whole genome shotgun (WGS) entry which is preliminary data.</text>
</comment>
<evidence type="ECO:0000313" key="4">
    <source>
        <dbReference type="Proteomes" id="UP000005824"/>
    </source>
</evidence>
<evidence type="ECO:0000256" key="1">
    <source>
        <dbReference type="ARBA" id="ARBA00022603"/>
    </source>
</evidence>
<dbReference type="FunCoup" id="B4D0L0">
    <property type="interactions" value="441"/>
</dbReference>
<proteinExistence type="predicted"/>
<dbReference type="EMBL" id="ABVL01000006">
    <property type="protein sequence ID" value="EDY19872.1"/>
    <property type="molecule type" value="Genomic_DNA"/>
</dbReference>
<gene>
    <name evidence="3" type="ORF">CfE428DRAFT_2461</name>
</gene>
<dbReference type="Pfam" id="PF06325">
    <property type="entry name" value="PrmA"/>
    <property type="match status" value="1"/>
</dbReference>
<dbReference type="Proteomes" id="UP000005824">
    <property type="component" value="Unassembled WGS sequence"/>
</dbReference>
<dbReference type="InterPro" id="IPR050078">
    <property type="entry name" value="Ribosomal_L11_MeTrfase_PrmA"/>
</dbReference>
<evidence type="ECO:0000256" key="2">
    <source>
        <dbReference type="ARBA" id="ARBA00022679"/>
    </source>
</evidence>
<dbReference type="CDD" id="cd02440">
    <property type="entry name" value="AdoMet_MTases"/>
    <property type="match status" value="1"/>
</dbReference>
<dbReference type="GO" id="GO:0008276">
    <property type="term" value="F:protein methyltransferase activity"/>
    <property type="evidence" value="ECO:0007669"/>
    <property type="project" value="InterPro"/>
</dbReference>
<dbReference type="InterPro" id="IPR029063">
    <property type="entry name" value="SAM-dependent_MTases_sf"/>
</dbReference>
<protein>
    <submittedName>
        <fullName evidence="3">Ribosomal L11 methyltransferase</fullName>
    </submittedName>
</protein>
<dbReference type="PANTHER" id="PTHR43648">
    <property type="entry name" value="ELECTRON TRANSFER FLAVOPROTEIN BETA SUBUNIT LYSINE METHYLTRANSFERASE"/>
    <property type="match status" value="1"/>
</dbReference>
<keyword evidence="1 3" id="KW-0489">Methyltransferase</keyword>
<name>B4D0L0_9BACT</name>
<accession>B4D0L0</accession>
<dbReference type="eggNOG" id="COG2264">
    <property type="taxonomic scope" value="Bacteria"/>
</dbReference>
<organism evidence="3 4">
    <name type="scientific">Chthoniobacter flavus Ellin428</name>
    <dbReference type="NCBI Taxonomy" id="497964"/>
    <lineage>
        <taxon>Bacteria</taxon>
        <taxon>Pseudomonadati</taxon>
        <taxon>Verrucomicrobiota</taxon>
        <taxon>Spartobacteria</taxon>
        <taxon>Chthoniobacterales</taxon>
        <taxon>Chthoniobacteraceae</taxon>
        <taxon>Chthoniobacter</taxon>
    </lineage>
</organism>
<dbReference type="PANTHER" id="PTHR43648:SF1">
    <property type="entry name" value="ELECTRON TRANSFER FLAVOPROTEIN BETA SUBUNIT LYSINE METHYLTRANSFERASE"/>
    <property type="match status" value="1"/>
</dbReference>
<keyword evidence="2 3" id="KW-0808">Transferase</keyword>
<dbReference type="STRING" id="497964.CfE428DRAFT_2461"/>
<sequence>MTKTHYTWRKLASAKWEDAWVERLREVSDRLAITALAGAKTIRLEAFQLTKAQAERLKKAFGGTASVQKQLRAVSEAVTAPIRVRDCLVVVGSESARKAEKKQAGDRPVLLIPAGMAFGTGDHATTATCLRFLADVSDELADAPWEMLDLGAGSGILALAARLLGARKAEAGDFDPHAVRTAKENARLNDIKAVTIKKLDVRDWKPTRTWKVVAANLFSDLLMEVAPKIVAAVAPGGRLVFSGILRTQETEVVAAFRKTGLQIDRLVRKGKWVSGLATRPQGRILTGKTR</sequence>